<evidence type="ECO:0000256" key="2">
    <source>
        <dbReference type="ARBA" id="ARBA00023125"/>
    </source>
</evidence>
<organism evidence="8 9">
    <name type="scientific">Dictyocaulus viviparus</name>
    <name type="common">Bovine lungworm</name>
    <dbReference type="NCBI Taxonomy" id="29172"/>
    <lineage>
        <taxon>Eukaryota</taxon>
        <taxon>Metazoa</taxon>
        <taxon>Ecdysozoa</taxon>
        <taxon>Nematoda</taxon>
        <taxon>Chromadorea</taxon>
        <taxon>Rhabditida</taxon>
        <taxon>Rhabditina</taxon>
        <taxon>Rhabditomorpha</taxon>
        <taxon>Strongyloidea</taxon>
        <taxon>Metastrongylidae</taxon>
        <taxon>Dictyocaulus</taxon>
    </lineage>
</organism>
<dbReference type="Pfam" id="PF03131">
    <property type="entry name" value="bZIP_Maf"/>
    <property type="match status" value="1"/>
</dbReference>
<evidence type="ECO:0000313" key="9">
    <source>
        <dbReference type="Proteomes" id="UP000053766"/>
    </source>
</evidence>
<feature type="compositionally biased region" description="Low complexity" evidence="6">
    <location>
        <begin position="305"/>
        <end position="320"/>
    </location>
</feature>
<dbReference type="STRING" id="29172.A0A0D8Y3W8"/>
<feature type="domain" description="BZIP" evidence="7">
    <location>
        <begin position="428"/>
        <end position="443"/>
    </location>
</feature>
<dbReference type="GO" id="GO:0000981">
    <property type="term" value="F:DNA-binding transcription factor activity, RNA polymerase II-specific"/>
    <property type="evidence" value="ECO:0007669"/>
    <property type="project" value="TreeGrafter"/>
</dbReference>
<evidence type="ECO:0000256" key="5">
    <source>
        <dbReference type="ARBA" id="ARBA00023242"/>
    </source>
</evidence>
<dbReference type="InterPro" id="IPR004826">
    <property type="entry name" value="bZIP_Maf"/>
</dbReference>
<keyword evidence="9" id="KW-1185">Reference proteome</keyword>
<dbReference type="Gene3D" id="1.10.880.10">
    <property type="entry name" value="Transcription factor, Skn-1-like, DNA-binding domain"/>
    <property type="match status" value="1"/>
</dbReference>
<protein>
    <recommendedName>
        <fullName evidence="7">BZIP domain-containing protein</fullName>
    </recommendedName>
</protein>
<dbReference type="PROSITE" id="PS00036">
    <property type="entry name" value="BZIP_BASIC"/>
    <property type="match status" value="1"/>
</dbReference>
<dbReference type="GO" id="GO:0000978">
    <property type="term" value="F:RNA polymerase II cis-regulatory region sequence-specific DNA binding"/>
    <property type="evidence" value="ECO:0007669"/>
    <property type="project" value="InterPro"/>
</dbReference>
<evidence type="ECO:0000256" key="6">
    <source>
        <dbReference type="SAM" id="MobiDB-lite"/>
    </source>
</evidence>
<keyword evidence="1" id="KW-0805">Transcription regulation</keyword>
<sequence length="513" mass="57649">MVSKKDRVSTTSPINENLVIVMPVMTERAGLHLVRISGQLSPTTSTASSVQAHDPSLEDIELIDVLWRGDIAAEKGAREVGLADQYERDLQLLTEKSIHAPLSNEESSRFEDLSKAYFEDFYATPYLLCSGVKSQSRFEQCREFSANKEPPTDNCLTASTPTDPNYGKLFESFKEGVQLDHHFCGDIRSQSDLDSLPLVNNVSLSEGIVFTAQNVSEMSLIHEHQQTALAAISSPPAPASLYNETSVPALWMQQADIAPSDKVQVVSTGIQNDHQYCSSTHYYNETPSCQLQSVFDLYHSTRNTSLTDESLGSSTSTSASPRYYRETKNSSPHSSRYFGKLAPKEVERTIYPKKFYGYNGYNGVLSNTHTHAIPRRRGRQSKDEQLAAANQLPLSAREISEMTLGELNRTLKNLNLTELQKQLIRKIRRRGKNKLAARTCRERRGERQRNLLGVGSQWKDLNVCMIVVAMRCHTVFRAKQFGDTFLNRRVVYGWNMVPHSIQSTLLSYDAGVY</sequence>
<name>A0A0D8Y3W8_DICVI</name>
<dbReference type="PANTHER" id="PTHR24411">
    <property type="entry name" value="NUCLEAR FACTOR ERYTHROID 2-RELATED FACTOR"/>
    <property type="match status" value="1"/>
</dbReference>
<keyword evidence="3" id="KW-0010">Activator</keyword>
<dbReference type="EMBL" id="KN716241">
    <property type="protein sequence ID" value="KJH49251.1"/>
    <property type="molecule type" value="Genomic_DNA"/>
</dbReference>
<evidence type="ECO:0000256" key="3">
    <source>
        <dbReference type="ARBA" id="ARBA00023159"/>
    </source>
</evidence>
<proteinExistence type="predicted"/>
<dbReference type="GO" id="GO:0005634">
    <property type="term" value="C:nucleus"/>
    <property type="evidence" value="ECO:0007669"/>
    <property type="project" value="TreeGrafter"/>
</dbReference>
<feature type="region of interest" description="Disordered" evidence="6">
    <location>
        <begin position="305"/>
        <end position="336"/>
    </location>
</feature>
<keyword evidence="4" id="KW-0804">Transcription</keyword>
<dbReference type="InterPro" id="IPR047167">
    <property type="entry name" value="NFE2-like"/>
</dbReference>
<dbReference type="AlphaFoldDB" id="A0A0D8Y3W8"/>
<accession>A0A0D8Y3W8</accession>
<dbReference type="InterPro" id="IPR004827">
    <property type="entry name" value="bZIP"/>
</dbReference>
<dbReference type="PANTHER" id="PTHR24411:SF55">
    <property type="entry name" value="SEGMENTATION PROTEIN CAP'N'COLLAR"/>
    <property type="match status" value="1"/>
</dbReference>
<reference evidence="8 9" key="1">
    <citation type="submission" date="2013-11" db="EMBL/GenBank/DDBJ databases">
        <title>Draft genome of the bovine lungworm Dictyocaulus viviparus.</title>
        <authorList>
            <person name="Mitreva M."/>
        </authorList>
    </citation>
    <scope>NUCLEOTIDE SEQUENCE [LARGE SCALE GENOMIC DNA]</scope>
    <source>
        <strain evidence="8 9">HannoverDv2000</strain>
    </source>
</reference>
<dbReference type="SUPFAM" id="SSF47454">
    <property type="entry name" value="A DNA-binding domain in eukaryotic transcription factors"/>
    <property type="match status" value="1"/>
</dbReference>
<dbReference type="Proteomes" id="UP000053766">
    <property type="component" value="Unassembled WGS sequence"/>
</dbReference>
<dbReference type="OrthoDB" id="7458135at2759"/>
<keyword evidence="2" id="KW-0238">DNA-binding</keyword>
<evidence type="ECO:0000259" key="7">
    <source>
        <dbReference type="PROSITE" id="PS00036"/>
    </source>
</evidence>
<evidence type="ECO:0000313" key="8">
    <source>
        <dbReference type="EMBL" id="KJH49251.1"/>
    </source>
</evidence>
<reference evidence="9" key="2">
    <citation type="journal article" date="2016" name="Sci. Rep.">
        <title>Dictyocaulus viviparus genome, variome and transcriptome elucidate lungworm biology and support future intervention.</title>
        <authorList>
            <person name="McNulty S.N."/>
            <person name="Strube C."/>
            <person name="Rosa B.A."/>
            <person name="Martin J.C."/>
            <person name="Tyagi R."/>
            <person name="Choi Y.J."/>
            <person name="Wang Q."/>
            <person name="Hallsworth Pepin K."/>
            <person name="Zhang X."/>
            <person name="Ozersky P."/>
            <person name="Wilson R.K."/>
            <person name="Sternberg P.W."/>
            <person name="Gasser R.B."/>
            <person name="Mitreva M."/>
        </authorList>
    </citation>
    <scope>NUCLEOTIDE SEQUENCE [LARGE SCALE GENOMIC DNA]</scope>
    <source>
        <strain evidence="9">HannoverDv2000</strain>
    </source>
</reference>
<evidence type="ECO:0000256" key="1">
    <source>
        <dbReference type="ARBA" id="ARBA00023015"/>
    </source>
</evidence>
<keyword evidence="5" id="KW-0539">Nucleus</keyword>
<dbReference type="InterPro" id="IPR008917">
    <property type="entry name" value="TF_DNA-bd_sf"/>
</dbReference>
<gene>
    <name evidence="8" type="ORF">DICVIV_04631</name>
</gene>
<evidence type="ECO:0000256" key="4">
    <source>
        <dbReference type="ARBA" id="ARBA00023163"/>
    </source>
</evidence>